<dbReference type="EMBL" id="JAUYZG010000018">
    <property type="protein sequence ID" value="KAK2881449.1"/>
    <property type="molecule type" value="Genomic_DNA"/>
</dbReference>
<protein>
    <submittedName>
        <fullName evidence="2">Uncharacterized protein</fullName>
    </submittedName>
</protein>
<feature type="compositionally biased region" description="Basic and acidic residues" evidence="1">
    <location>
        <begin position="54"/>
        <end position="68"/>
    </location>
</feature>
<accession>A0AA88PGK9</accession>
<dbReference type="Proteomes" id="UP001187343">
    <property type="component" value="Unassembled WGS sequence"/>
</dbReference>
<organism evidence="2 3">
    <name type="scientific">Cirrhinus molitorella</name>
    <name type="common">mud carp</name>
    <dbReference type="NCBI Taxonomy" id="172907"/>
    <lineage>
        <taxon>Eukaryota</taxon>
        <taxon>Metazoa</taxon>
        <taxon>Chordata</taxon>
        <taxon>Craniata</taxon>
        <taxon>Vertebrata</taxon>
        <taxon>Euteleostomi</taxon>
        <taxon>Actinopterygii</taxon>
        <taxon>Neopterygii</taxon>
        <taxon>Teleostei</taxon>
        <taxon>Ostariophysi</taxon>
        <taxon>Cypriniformes</taxon>
        <taxon>Cyprinidae</taxon>
        <taxon>Labeoninae</taxon>
        <taxon>Labeonini</taxon>
        <taxon>Cirrhinus</taxon>
    </lineage>
</organism>
<keyword evidence="3" id="KW-1185">Reference proteome</keyword>
<evidence type="ECO:0000313" key="3">
    <source>
        <dbReference type="Proteomes" id="UP001187343"/>
    </source>
</evidence>
<reference evidence="2" key="1">
    <citation type="submission" date="2023-08" db="EMBL/GenBank/DDBJ databases">
        <title>Chromosome-level Genome Assembly of mud carp (Cirrhinus molitorella).</title>
        <authorList>
            <person name="Liu H."/>
        </authorList>
    </citation>
    <scope>NUCLEOTIDE SEQUENCE</scope>
    <source>
        <strain evidence="2">Prfri</strain>
        <tissue evidence="2">Muscle</tissue>
    </source>
</reference>
<gene>
    <name evidence="2" type="ORF">Q8A67_018717</name>
</gene>
<sequence length="85" mass="9759">MRRERIPDASKQKFTKQKTHNKKYMEWRSRGVTGEGKVGQDHGVEEGQANEVEQVTKEQAEQDSRAEQAEWGARADQAAMVELEQ</sequence>
<evidence type="ECO:0000313" key="2">
    <source>
        <dbReference type="EMBL" id="KAK2881449.1"/>
    </source>
</evidence>
<feature type="compositionally biased region" description="Basic residues" evidence="1">
    <location>
        <begin position="13"/>
        <end position="22"/>
    </location>
</feature>
<evidence type="ECO:0000256" key="1">
    <source>
        <dbReference type="SAM" id="MobiDB-lite"/>
    </source>
</evidence>
<feature type="compositionally biased region" description="Basic and acidic residues" evidence="1">
    <location>
        <begin position="1"/>
        <end position="11"/>
    </location>
</feature>
<comment type="caution">
    <text evidence="2">The sequence shown here is derived from an EMBL/GenBank/DDBJ whole genome shotgun (WGS) entry which is preliminary data.</text>
</comment>
<dbReference type="AlphaFoldDB" id="A0AA88PGK9"/>
<proteinExistence type="predicted"/>
<name>A0AA88PGK9_9TELE</name>
<feature type="region of interest" description="Disordered" evidence="1">
    <location>
        <begin position="1"/>
        <end position="74"/>
    </location>
</feature>